<sequence length="255" mass="26556">MTHGGVTAVVLDIEGTTGSLTHVQDVLFPYARPRIAGWVAVLRGGPEHAELLDAVRAETGEPGLDEAGAVAALEGWADTDTKAAPLKAVQGGIWAGGYREGVLHGHVYPDVPPALRRWRAAGVTAHVYSSGSAAAQRDWFRHSDLGDLSGLLHGHFDLENAGPKREPDSYRAITAALAVPARATVFLSDVAGELDAAAAAGWRTLGVRRPDDPRGADIEGHRTISTFEGLDLSASPAPAAAGDRTADPATEAFPA</sequence>
<name>A0AA90KJJ5_9ACTN</name>
<accession>A0AA90KJJ5</accession>
<dbReference type="CDD" id="cd01629">
    <property type="entry name" value="HAD_EP"/>
    <property type="match status" value="1"/>
</dbReference>
<dbReference type="AlphaFoldDB" id="A0AA90KJJ5"/>
<comment type="similarity">
    <text evidence="4">Belongs to the HAD-like hydrolase superfamily. MasA/MtnC family.</text>
</comment>
<dbReference type="PANTHER" id="PTHR20371">
    <property type="entry name" value="ENOLASE-PHOSPHATASE E1"/>
    <property type="match status" value="1"/>
</dbReference>
<reference evidence="6" key="1">
    <citation type="submission" date="2023-05" db="EMBL/GenBank/DDBJ databases">
        <title>Streptantibioticus silvisoli sp. nov., acidotolerant actinomycetes 1 from pine litter.</title>
        <authorList>
            <person name="Swiecimska M."/>
            <person name="Golinska P."/>
            <person name="Sangal V."/>
            <person name="Wachnowicz B."/>
            <person name="Goodfellow M."/>
        </authorList>
    </citation>
    <scope>NUCLEOTIDE SEQUENCE</scope>
    <source>
        <strain evidence="6">SL13</strain>
    </source>
</reference>
<comment type="pathway">
    <text evidence="4">Amino-acid biosynthesis; L-methionine biosynthesis via salvage pathway; L-methionine from S-methyl-5-thio-alpha-D-ribose 1-phosphate: step 4/6.</text>
</comment>
<dbReference type="PANTHER" id="PTHR20371:SF1">
    <property type="entry name" value="ENOLASE-PHOSPHATASE E1"/>
    <property type="match status" value="1"/>
</dbReference>
<dbReference type="Gene3D" id="1.10.720.60">
    <property type="match status" value="1"/>
</dbReference>
<keyword evidence="1 4" id="KW-0028">Amino-acid biosynthesis</keyword>
<dbReference type="Pfam" id="PF00702">
    <property type="entry name" value="Hydrolase"/>
    <property type="match status" value="1"/>
</dbReference>
<keyword evidence="4" id="KW-0479">Metal-binding</keyword>
<organism evidence="6">
    <name type="scientific">Streptantibioticus silvisoli</name>
    <dbReference type="NCBI Taxonomy" id="2705255"/>
    <lineage>
        <taxon>Bacteria</taxon>
        <taxon>Bacillati</taxon>
        <taxon>Actinomycetota</taxon>
        <taxon>Actinomycetes</taxon>
        <taxon>Kitasatosporales</taxon>
        <taxon>Streptomycetaceae</taxon>
        <taxon>Streptantibioticus</taxon>
    </lineage>
</organism>
<protein>
    <recommendedName>
        <fullName evidence="4">Enolase-phosphatase E1</fullName>
        <ecNumber evidence="4">3.1.3.77</ecNumber>
    </recommendedName>
    <alternativeName>
        <fullName evidence="4">2,3-diketo-5-methylthio-1-phosphopentane phosphatase</fullName>
    </alternativeName>
</protein>
<feature type="region of interest" description="Disordered" evidence="5">
    <location>
        <begin position="229"/>
        <end position="255"/>
    </location>
</feature>
<evidence type="ECO:0000256" key="3">
    <source>
        <dbReference type="ARBA" id="ARBA00023167"/>
    </source>
</evidence>
<dbReference type="NCBIfam" id="TIGR01691">
    <property type="entry name" value="enolase-ppase"/>
    <property type="match status" value="1"/>
</dbReference>
<dbReference type="GO" id="GO:0019509">
    <property type="term" value="P:L-methionine salvage from methylthioadenosine"/>
    <property type="evidence" value="ECO:0007669"/>
    <property type="project" value="UniProtKB-UniRule"/>
</dbReference>
<comment type="cofactor">
    <cofactor evidence="4">
        <name>Mg(2+)</name>
        <dbReference type="ChEBI" id="CHEBI:18420"/>
    </cofactor>
    <text evidence="4">Binds 1 Mg(2+) ion per subunit.</text>
</comment>
<comment type="pathway">
    <text evidence="4">Amino-acid biosynthesis; L-methionine biosynthesis via salvage pathway; L-methionine from S-methyl-5-thio-alpha-D-ribose 1-phosphate: step 3/6.</text>
</comment>
<dbReference type="Gene3D" id="3.40.50.1000">
    <property type="entry name" value="HAD superfamily/HAD-like"/>
    <property type="match status" value="1"/>
</dbReference>
<dbReference type="EC" id="3.1.3.77" evidence="4"/>
<dbReference type="SFLD" id="SFLDG01133">
    <property type="entry name" value="C1.5.4:_Enolase-phosphatase_Li"/>
    <property type="match status" value="1"/>
</dbReference>
<evidence type="ECO:0000256" key="1">
    <source>
        <dbReference type="ARBA" id="ARBA00022605"/>
    </source>
</evidence>
<proteinExistence type="inferred from homology"/>
<dbReference type="InterPro" id="IPR036412">
    <property type="entry name" value="HAD-like_sf"/>
</dbReference>
<keyword evidence="3 4" id="KW-0486">Methionine biosynthesis</keyword>
<evidence type="ECO:0000256" key="5">
    <source>
        <dbReference type="SAM" id="MobiDB-lite"/>
    </source>
</evidence>
<dbReference type="SFLD" id="SFLDG01129">
    <property type="entry name" value="C1.5:_HAD__Beta-PGM__Phosphata"/>
    <property type="match status" value="1"/>
</dbReference>
<dbReference type="GO" id="GO:0043874">
    <property type="term" value="F:acireductone synthase activity"/>
    <property type="evidence" value="ECO:0007669"/>
    <property type="project" value="UniProtKB-EC"/>
</dbReference>
<dbReference type="InterPro" id="IPR023943">
    <property type="entry name" value="Enolase-ppase_E1"/>
</dbReference>
<dbReference type="HAMAP" id="MF_01681">
    <property type="entry name" value="Salvage_MtnC"/>
    <property type="match status" value="1"/>
</dbReference>
<dbReference type="GO" id="GO:0043716">
    <property type="term" value="F:2-hydroxy-3-keto-5-methylthiopentenyl-1-phosphate phosphatase activity"/>
    <property type="evidence" value="ECO:0007669"/>
    <property type="project" value="UniProtKB-UniRule"/>
</dbReference>
<evidence type="ECO:0000256" key="2">
    <source>
        <dbReference type="ARBA" id="ARBA00022801"/>
    </source>
</evidence>
<dbReference type="GO" id="GO:0043715">
    <property type="term" value="F:2,3-diketo-5-methylthiopentyl-1-phosphate enolase activity"/>
    <property type="evidence" value="ECO:0007669"/>
    <property type="project" value="UniProtKB-UniRule"/>
</dbReference>
<dbReference type="RefSeq" id="WP_271317816.1">
    <property type="nucleotide sequence ID" value="NZ_JABXJJ020000048.1"/>
</dbReference>
<keyword evidence="2 4" id="KW-0378">Hydrolase</keyword>
<dbReference type="SFLD" id="SFLDS00003">
    <property type="entry name" value="Haloacid_Dehalogenase"/>
    <property type="match status" value="1"/>
</dbReference>
<dbReference type="GO" id="GO:0000287">
    <property type="term" value="F:magnesium ion binding"/>
    <property type="evidence" value="ECO:0007669"/>
    <property type="project" value="UniProtKB-UniRule"/>
</dbReference>
<comment type="subunit">
    <text evidence="4">Monomer.</text>
</comment>
<comment type="function">
    <text evidence="4">Bifunctional enzyme that catalyzes the enolization of 2,3-diketo-5-methylthiopentyl-1-phosphate (DK-MTP-1-P) into the intermediate 2-hydroxy-3-keto-5-methylthiopentenyl-1-phosphate (HK-MTPenyl-1-P), which is then dephosphorylated to form the acireductone 1,2-dihydroxy-3-keto-5-methylthiopentene (DHK-MTPene).</text>
</comment>
<gene>
    <name evidence="4 6" type="primary">mtnC</name>
    <name evidence="6" type="ORF">POF50_030345</name>
</gene>
<dbReference type="InterPro" id="IPR023214">
    <property type="entry name" value="HAD_sf"/>
</dbReference>
<comment type="catalytic activity">
    <reaction evidence="4">
        <text>5-methylsulfanyl-2,3-dioxopentyl phosphate + H2O = 1,2-dihydroxy-5-(methylsulfanyl)pent-1-en-3-one + phosphate</text>
        <dbReference type="Rhea" id="RHEA:21700"/>
        <dbReference type="ChEBI" id="CHEBI:15377"/>
        <dbReference type="ChEBI" id="CHEBI:43474"/>
        <dbReference type="ChEBI" id="CHEBI:49252"/>
        <dbReference type="ChEBI" id="CHEBI:58828"/>
        <dbReference type="EC" id="3.1.3.77"/>
    </reaction>
</comment>
<comment type="caution">
    <text evidence="6">The sequence shown here is derived from an EMBL/GenBank/DDBJ whole genome shotgun (WGS) entry which is preliminary data.</text>
</comment>
<dbReference type="EMBL" id="JABXJJ020000048">
    <property type="protein sequence ID" value="MDI5973589.1"/>
    <property type="molecule type" value="Genomic_DNA"/>
</dbReference>
<dbReference type="SUPFAM" id="SSF56784">
    <property type="entry name" value="HAD-like"/>
    <property type="match status" value="1"/>
</dbReference>
<evidence type="ECO:0000256" key="4">
    <source>
        <dbReference type="HAMAP-Rule" id="MF_01681"/>
    </source>
</evidence>
<evidence type="ECO:0000313" key="6">
    <source>
        <dbReference type="EMBL" id="MDI5973589.1"/>
    </source>
</evidence>
<keyword evidence="4" id="KW-0460">Magnesium</keyword>